<evidence type="ECO:0008006" key="4">
    <source>
        <dbReference type="Google" id="ProtNLM"/>
    </source>
</evidence>
<dbReference type="InterPro" id="IPR051678">
    <property type="entry name" value="AGP_Transferase"/>
</dbReference>
<evidence type="ECO:0000313" key="3">
    <source>
        <dbReference type="Proteomes" id="UP000182235"/>
    </source>
</evidence>
<dbReference type="OrthoDB" id="3645574at2759"/>
<keyword evidence="3" id="KW-1185">Reference proteome</keyword>
<dbReference type="InterPro" id="IPR011009">
    <property type="entry name" value="Kinase-like_dom_sf"/>
</dbReference>
<gene>
    <name evidence="2" type="ORF">AJ78_08878</name>
</gene>
<feature type="compositionally biased region" description="Polar residues" evidence="1">
    <location>
        <begin position="1"/>
        <end position="15"/>
    </location>
</feature>
<accession>A0A1J9P0L4</accession>
<proteinExistence type="predicted"/>
<dbReference type="STRING" id="1447872.A0A1J9P0L4"/>
<evidence type="ECO:0000313" key="2">
    <source>
        <dbReference type="EMBL" id="OJD09888.1"/>
    </source>
</evidence>
<dbReference type="VEuPathDB" id="FungiDB:AJ78_08878"/>
<dbReference type="PANTHER" id="PTHR21310:SF37">
    <property type="entry name" value="AMINOGLYCOSIDE PHOSPHOTRANSFERASE DOMAIN-CONTAINING PROTEIN"/>
    <property type="match status" value="1"/>
</dbReference>
<dbReference type="EMBL" id="LGRN01001065">
    <property type="protein sequence ID" value="OJD09888.1"/>
    <property type="molecule type" value="Genomic_DNA"/>
</dbReference>
<dbReference type="AlphaFoldDB" id="A0A1J9P0L4"/>
<protein>
    <recommendedName>
        <fullName evidence="4">Aminoglycoside phosphotransferase domain-containing protein</fullName>
    </recommendedName>
</protein>
<comment type="caution">
    <text evidence="2">The sequence shown here is derived from an EMBL/GenBank/DDBJ whole genome shotgun (WGS) entry which is preliminary data.</text>
</comment>
<evidence type="ECO:0000256" key="1">
    <source>
        <dbReference type="SAM" id="MobiDB-lite"/>
    </source>
</evidence>
<dbReference type="SUPFAM" id="SSF56112">
    <property type="entry name" value="Protein kinase-like (PK-like)"/>
    <property type="match status" value="1"/>
</dbReference>
<feature type="region of interest" description="Disordered" evidence="1">
    <location>
        <begin position="1"/>
        <end position="23"/>
    </location>
</feature>
<sequence length="650" mass="75417">MHRLQNENQGLFSETNIREQSHDRSHYKQDSILSIFKFYECNQVTKPESACNLYTLQTLMNGFDRIWKGISSDDESQSLSEDRTNFNEHTTILSGSNPSGFGMTHVTQESPLFFSSKCIQTTTMPVTRRLLREEITYLSAKDREVNILHRLSYPSQETQFFMLLNNRRSWIRAIVAHHLNLESPDACHIADVDDWLHGSFNVCIPVTIINWKGKLQPGERVLLRLPLPYRVGETFRPGNADEKVRCEAGTYAWLENNCPDIPIPRLYGFAMSTSETFTHTENLPFFTRCIHFLRRSVLSILGRPIPSQYVRNQKKTFAGQEFNIGYLLIEYVEEAKGKMLSNTWIKKQDDMKLRNNLYRDLSRIYLRLANIPLPKIGSFVIDNDGFLRLTNRPLSLGIQDLENEEIPTDMPQDYTYSTVDSYVVDTLSLHDNRLQHQPNAINDLEDYIYQTSALTAMRAIFPLFFRRDLRRGPFTFMLTDLHQSNIFVDEAWHITSLVDMEWGCSLPVEMVQPPHWLTNKGVDQIVTEEYEKARVEFMNILTDEEERGDSSSHTMKLSAIMNQAWDMGTFWYSLALSSPTGLFALFNKKLQPKLIGKCPDHGAFHQIMPWYWTQDTVSIATRKLADKKDYDVRLRQAFEEDTHSQNFGDS</sequence>
<name>A0A1J9P0L4_9EURO</name>
<reference evidence="2 3" key="1">
    <citation type="submission" date="2015-07" db="EMBL/GenBank/DDBJ databases">
        <title>Emmonsia species relationships and genome sequence.</title>
        <authorList>
            <consortium name="The Broad Institute Genomics Platform"/>
            <person name="Cuomo C.A."/>
            <person name="Munoz J.F."/>
            <person name="Imamovic A."/>
            <person name="Priest M.E."/>
            <person name="Young S."/>
            <person name="Clay O.K."/>
            <person name="McEwen J.G."/>
        </authorList>
    </citation>
    <scope>NUCLEOTIDE SEQUENCE [LARGE SCALE GENOMIC DNA]</scope>
    <source>
        <strain evidence="2 3">UAMH 9510</strain>
    </source>
</reference>
<dbReference type="Proteomes" id="UP000182235">
    <property type="component" value="Unassembled WGS sequence"/>
</dbReference>
<dbReference type="PANTHER" id="PTHR21310">
    <property type="entry name" value="AMINOGLYCOSIDE PHOSPHOTRANSFERASE-RELATED-RELATED"/>
    <property type="match status" value="1"/>
</dbReference>
<organism evidence="2 3">
    <name type="scientific">Emergomyces pasteurianus Ep9510</name>
    <dbReference type="NCBI Taxonomy" id="1447872"/>
    <lineage>
        <taxon>Eukaryota</taxon>
        <taxon>Fungi</taxon>
        <taxon>Dikarya</taxon>
        <taxon>Ascomycota</taxon>
        <taxon>Pezizomycotina</taxon>
        <taxon>Eurotiomycetes</taxon>
        <taxon>Eurotiomycetidae</taxon>
        <taxon>Onygenales</taxon>
        <taxon>Ajellomycetaceae</taxon>
        <taxon>Emergomyces</taxon>
    </lineage>
</organism>